<dbReference type="InterPro" id="IPR003837">
    <property type="entry name" value="GatC"/>
</dbReference>
<dbReference type="KEGG" id="sap:Sulac_2660"/>
<dbReference type="PATRIC" id="fig|679936.5.peg.2753"/>
<dbReference type="PANTHER" id="PTHR15004">
    <property type="entry name" value="GLUTAMYL-TRNA(GLN) AMIDOTRANSFERASE SUBUNIT C, MITOCHONDRIAL"/>
    <property type="match status" value="1"/>
</dbReference>
<dbReference type="Pfam" id="PF02686">
    <property type="entry name" value="GatC"/>
    <property type="match status" value="1"/>
</dbReference>
<dbReference type="GO" id="GO:0005524">
    <property type="term" value="F:ATP binding"/>
    <property type="evidence" value="ECO:0007669"/>
    <property type="project" value="UniProtKB-KW"/>
</dbReference>
<dbReference type="EC" id="6.3.5.-" evidence="6"/>
<accession>G8TXC0</accession>
<evidence type="ECO:0000256" key="2">
    <source>
        <dbReference type="ARBA" id="ARBA00011123"/>
    </source>
</evidence>
<gene>
    <name evidence="6" type="primary">gatC</name>
    <name evidence="7" type="ordered locus">Sulac_2660</name>
</gene>
<comment type="function">
    <text evidence="3 6">Allows the formation of correctly charged Asn-tRNA(Asn) or Gln-tRNA(Gln) through the transamidation of misacylated Asp-tRNA(Asn) or Glu-tRNA(Gln) in organisms which lack either or both of asparaginyl-tRNA or glutaminyl-tRNA synthetases. The reaction takes place in the presence of glutamine and ATP through an activated phospho-Asp-tRNA(Asn) or phospho-Glu-tRNA(Gln).</text>
</comment>
<dbReference type="Gene3D" id="1.10.20.60">
    <property type="entry name" value="Glu-tRNAGln amidotransferase C subunit, N-terminal domain"/>
    <property type="match status" value="1"/>
</dbReference>
<keyword evidence="6" id="KW-0067">ATP-binding</keyword>
<dbReference type="InterPro" id="IPR036113">
    <property type="entry name" value="Asp/Glu-ADT_sf_sub_c"/>
</dbReference>
<dbReference type="GO" id="GO:0050566">
    <property type="term" value="F:asparaginyl-tRNA synthase (glutamine-hydrolyzing) activity"/>
    <property type="evidence" value="ECO:0007669"/>
    <property type="project" value="RHEA"/>
</dbReference>
<proteinExistence type="inferred from homology"/>
<dbReference type="Proteomes" id="UP000005439">
    <property type="component" value="Chromosome"/>
</dbReference>
<keyword evidence="6" id="KW-0648">Protein biosynthesis</keyword>
<evidence type="ECO:0000313" key="7">
    <source>
        <dbReference type="EMBL" id="AEW06122.1"/>
    </source>
</evidence>
<keyword evidence="8" id="KW-1185">Reference proteome</keyword>
<dbReference type="PANTHER" id="PTHR15004:SF0">
    <property type="entry name" value="GLUTAMYL-TRNA(GLN) AMIDOTRANSFERASE SUBUNIT C, MITOCHONDRIAL"/>
    <property type="match status" value="1"/>
</dbReference>
<evidence type="ECO:0000313" key="8">
    <source>
        <dbReference type="Proteomes" id="UP000005439"/>
    </source>
</evidence>
<evidence type="ECO:0000256" key="5">
    <source>
        <dbReference type="ARBA" id="ARBA00047913"/>
    </source>
</evidence>
<comment type="subunit">
    <text evidence="2 6">Heterotrimer of A, B and C subunits.</text>
</comment>
<comment type="similarity">
    <text evidence="1 6">Belongs to the GatC family.</text>
</comment>
<dbReference type="SUPFAM" id="SSF141000">
    <property type="entry name" value="Glu-tRNAGln amidotransferase C subunit"/>
    <property type="match status" value="1"/>
</dbReference>
<dbReference type="HOGENOM" id="CLU_105899_1_0_9"/>
<keyword evidence="6 7" id="KW-0436">Ligase</keyword>
<evidence type="ECO:0000256" key="1">
    <source>
        <dbReference type="ARBA" id="ARBA00010757"/>
    </source>
</evidence>
<reference evidence="7 8" key="2">
    <citation type="journal article" date="2012" name="Stand. Genomic Sci.">
        <title>Complete genome sequence of the moderately thermophilic mineral-sulfide-oxidizing firmicute Sulfobacillus acidophilus type strain (NAL(T)).</title>
        <authorList>
            <person name="Anderson I."/>
            <person name="Chertkov O."/>
            <person name="Chen A."/>
            <person name="Saunders E."/>
            <person name="Lapidus A."/>
            <person name="Nolan M."/>
            <person name="Lucas S."/>
            <person name="Hammon N."/>
            <person name="Deshpande S."/>
            <person name="Cheng J.F."/>
            <person name="Han C."/>
            <person name="Tapia R."/>
            <person name="Goodwin L.A."/>
            <person name="Pitluck S."/>
            <person name="Liolios K."/>
            <person name="Pagani I."/>
            <person name="Ivanova N."/>
            <person name="Mikhailova N."/>
            <person name="Pati A."/>
            <person name="Palaniappan K."/>
            <person name="Land M."/>
            <person name="Pan C."/>
            <person name="Rohde M."/>
            <person name="Pukall R."/>
            <person name="Goker M."/>
            <person name="Detter J.C."/>
            <person name="Woyke T."/>
            <person name="Bristow J."/>
            <person name="Eisen J.A."/>
            <person name="Markowitz V."/>
            <person name="Hugenholtz P."/>
            <person name="Kyrpides N.C."/>
            <person name="Klenk H.P."/>
            <person name="Mavromatis K."/>
        </authorList>
    </citation>
    <scope>NUCLEOTIDE SEQUENCE [LARGE SCALE GENOMIC DNA]</scope>
    <source>
        <strain evidence="8">ATCC 700253 / DSM 10332 / NAL</strain>
    </source>
</reference>
<comment type="catalytic activity">
    <reaction evidence="4 6">
        <text>L-aspartyl-tRNA(Asn) + L-glutamine + ATP + H2O = L-asparaginyl-tRNA(Asn) + L-glutamate + ADP + phosphate + 2 H(+)</text>
        <dbReference type="Rhea" id="RHEA:14513"/>
        <dbReference type="Rhea" id="RHEA-COMP:9674"/>
        <dbReference type="Rhea" id="RHEA-COMP:9677"/>
        <dbReference type="ChEBI" id="CHEBI:15377"/>
        <dbReference type="ChEBI" id="CHEBI:15378"/>
        <dbReference type="ChEBI" id="CHEBI:29985"/>
        <dbReference type="ChEBI" id="CHEBI:30616"/>
        <dbReference type="ChEBI" id="CHEBI:43474"/>
        <dbReference type="ChEBI" id="CHEBI:58359"/>
        <dbReference type="ChEBI" id="CHEBI:78515"/>
        <dbReference type="ChEBI" id="CHEBI:78516"/>
        <dbReference type="ChEBI" id="CHEBI:456216"/>
    </reaction>
</comment>
<dbReference type="GO" id="GO:0050567">
    <property type="term" value="F:glutaminyl-tRNA synthase (glutamine-hydrolyzing) activity"/>
    <property type="evidence" value="ECO:0007669"/>
    <property type="project" value="UniProtKB-UniRule"/>
</dbReference>
<evidence type="ECO:0000256" key="6">
    <source>
        <dbReference type="HAMAP-Rule" id="MF_00122"/>
    </source>
</evidence>
<dbReference type="GO" id="GO:0006412">
    <property type="term" value="P:translation"/>
    <property type="evidence" value="ECO:0007669"/>
    <property type="project" value="UniProtKB-UniRule"/>
</dbReference>
<dbReference type="HAMAP" id="MF_00122">
    <property type="entry name" value="GatC"/>
    <property type="match status" value="1"/>
</dbReference>
<comment type="catalytic activity">
    <reaction evidence="5 6">
        <text>L-glutamyl-tRNA(Gln) + L-glutamine + ATP + H2O = L-glutaminyl-tRNA(Gln) + L-glutamate + ADP + phosphate + H(+)</text>
        <dbReference type="Rhea" id="RHEA:17521"/>
        <dbReference type="Rhea" id="RHEA-COMP:9681"/>
        <dbReference type="Rhea" id="RHEA-COMP:9684"/>
        <dbReference type="ChEBI" id="CHEBI:15377"/>
        <dbReference type="ChEBI" id="CHEBI:15378"/>
        <dbReference type="ChEBI" id="CHEBI:29985"/>
        <dbReference type="ChEBI" id="CHEBI:30616"/>
        <dbReference type="ChEBI" id="CHEBI:43474"/>
        <dbReference type="ChEBI" id="CHEBI:58359"/>
        <dbReference type="ChEBI" id="CHEBI:78520"/>
        <dbReference type="ChEBI" id="CHEBI:78521"/>
        <dbReference type="ChEBI" id="CHEBI:456216"/>
    </reaction>
</comment>
<evidence type="ECO:0000256" key="3">
    <source>
        <dbReference type="ARBA" id="ARBA00024799"/>
    </source>
</evidence>
<organism evidence="7 8">
    <name type="scientific">Sulfobacillus acidophilus (strain ATCC 700253 / DSM 10332 / NAL)</name>
    <dbReference type="NCBI Taxonomy" id="679936"/>
    <lineage>
        <taxon>Bacteria</taxon>
        <taxon>Bacillati</taxon>
        <taxon>Bacillota</taxon>
        <taxon>Clostridia</taxon>
        <taxon>Eubacteriales</taxon>
        <taxon>Clostridiales Family XVII. Incertae Sedis</taxon>
        <taxon>Sulfobacillus</taxon>
    </lineage>
</organism>
<dbReference type="GO" id="GO:0070681">
    <property type="term" value="P:glutaminyl-tRNAGln biosynthesis via transamidation"/>
    <property type="evidence" value="ECO:0007669"/>
    <property type="project" value="TreeGrafter"/>
</dbReference>
<dbReference type="NCBIfam" id="TIGR00135">
    <property type="entry name" value="gatC"/>
    <property type="match status" value="1"/>
</dbReference>
<reference evidence="8" key="1">
    <citation type="submission" date="2011-12" db="EMBL/GenBank/DDBJ databases">
        <title>The complete genome of chromosome of Sulfobacillus acidophilus DSM 10332.</title>
        <authorList>
            <person name="Lucas S."/>
            <person name="Han J."/>
            <person name="Lapidus A."/>
            <person name="Bruce D."/>
            <person name="Goodwin L."/>
            <person name="Pitluck S."/>
            <person name="Peters L."/>
            <person name="Kyrpides N."/>
            <person name="Mavromatis K."/>
            <person name="Ivanova N."/>
            <person name="Mikhailova N."/>
            <person name="Chertkov O."/>
            <person name="Saunders E."/>
            <person name="Detter J.C."/>
            <person name="Tapia R."/>
            <person name="Han C."/>
            <person name="Land M."/>
            <person name="Hauser L."/>
            <person name="Markowitz V."/>
            <person name="Cheng J.-F."/>
            <person name="Hugenholtz P."/>
            <person name="Woyke T."/>
            <person name="Wu D."/>
            <person name="Pukall R."/>
            <person name="Gehrich-Schroeter G."/>
            <person name="Schneider S."/>
            <person name="Klenk H.-P."/>
            <person name="Eisen J.A."/>
        </authorList>
    </citation>
    <scope>NUCLEOTIDE SEQUENCE [LARGE SCALE GENOMIC DNA]</scope>
    <source>
        <strain evidence="8">ATCC 700253 / DSM 10332 / NAL</strain>
    </source>
</reference>
<keyword evidence="6" id="KW-0547">Nucleotide-binding</keyword>
<dbReference type="AlphaFoldDB" id="G8TXC0"/>
<dbReference type="GO" id="GO:0006450">
    <property type="term" value="P:regulation of translational fidelity"/>
    <property type="evidence" value="ECO:0007669"/>
    <property type="project" value="InterPro"/>
</dbReference>
<dbReference type="EMBL" id="CP003179">
    <property type="protein sequence ID" value="AEW06122.1"/>
    <property type="molecule type" value="Genomic_DNA"/>
</dbReference>
<protein>
    <recommendedName>
        <fullName evidence="6">Aspartyl/glutamyl-tRNA(Asn/Gln) amidotransferase subunit C</fullName>
        <shortName evidence="6">Asp/Glu-ADT subunit C</shortName>
        <ecNumber evidence="6">6.3.5.-</ecNumber>
    </recommendedName>
</protein>
<evidence type="ECO:0000256" key="4">
    <source>
        <dbReference type="ARBA" id="ARBA00047380"/>
    </source>
</evidence>
<dbReference type="STRING" id="679936.Sulac_2660"/>
<sequence>MELRDEDIRHIARLARLRLTAEELEPVRQDLNRVLDYVAQLQQLELAEVPPTRHAVDLMMPLRPDQVEPSLPPDAALANGPVVLEQMFVVPRIMEEGGEPA</sequence>
<name>G8TXC0_SULAD</name>